<dbReference type="SUPFAM" id="SSF57850">
    <property type="entry name" value="RING/U-box"/>
    <property type="match status" value="1"/>
</dbReference>
<dbReference type="PROSITE" id="PS50297">
    <property type="entry name" value="ANK_REP_REGION"/>
    <property type="match status" value="2"/>
</dbReference>
<evidence type="ECO:0000256" key="3">
    <source>
        <dbReference type="PROSITE-ProRule" id="PRU00023"/>
    </source>
</evidence>
<dbReference type="SMART" id="SM00248">
    <property type="entry name" value="ANK"/>
    <property type="match status" value="5"/>
</dbReference>
<sequence length="669" mass="67912">MGNSSSKRLRRAAERNDVEGLLQVASAHPSAVLRPSLWKQRTAAHLAARAGSAAALAVVLDVAGHAAGGLPTHFLNAPDHAGDTALALAAKHGHADCVRELLEAGASPLPANMQGATALHYAAARGQAACIRLLLSAPVRMPEGGRCRAADALVPDVIDVERYIDTRTHAGLCALHFAVLCGSQAAVAELVSQGAQLDTPLLSLGFRAPALMPACLAAGSTALHMAAATGRAQLCILLLHAQRTRHPGLELRRMRNARGMTPLNVALLCQHRNLASLLTAGSTIPPPLPPLRRSATGQQALPPLPPLLRQQLLSLVHRAALLGELRQLGLGSGAEGQPPPGLAPTAVARLETLLRSDSATAQQVLAVVDELLDEATATGTAGAAGAAGAAGEAASSASGAAPASGQRSRRRARRRQEEREAAAQQLAAAQAGVDWTLLERNRASLWHAEHGPSAFQRRLQRRRDAQRAAAQAPAAVPAQTRAAEAAALAAAAAAELPGAGGAEREDGPAPGSSEHALLLAGALLQQAEEEPLAQQAQQAAQQSLQHGPSTASGSQGPSSPSNASATAGTAEHPDDEALAAATAAEVAAAAEAAGCGAGSAAGSQAEGALCPICLDLPADICIAPCSHRACLACCGKLVSYCASSSFGLPLAPPLCPLCRGSIETFRKTA</sequence>
<dbReference type="InterPro" id="IPR001841">
    <property type="entry name" value="Znf_RING"/>
</dbReference>
<dbReference type="GO" id="GO:0008270">
    <property type="term" value="F:zinc ion binding"/>
    <property type="evidence" value="ECO:0007669"/>
    <property type="project" value="UniProtKB-KW"/>
</dbReference>
<name>A0AAD5GXB1_9CHLO</name>
<feature type="compositionally biased region" description="Low complexity" evidence="5">
    <location>
        <begin position="393"/>
        <end position="406"/>
    </location>
</feature>
<evidence type="ECO:0000313" key="7">
    <source>
        <dbReference type="EMBL" id="KAI7836061.1"/>
    </source>
</evidence>
<dbReference type="Gene3D" id="1.25.40.20">
    <property type="entry name" value="Ankyrin repeat-containing domain"/>
    <property type="match status" value="2"/>
</dbReference>
<reference evidence="7" key="1">
    <citation type="submission" date="2020-11" db="EMBL/GenBank/DDBJ databases">
        <title>Chlorella ohadii genome sequencing and assembly.</title>
        <authorList>
            <person name="Murik O."/>
            <person name="Treves H."/>
            <person name="Kedem I."/>
            <person name="Shotland Y."/>
            <person name="Kaplan A."/>
        </authorList>
    </citation>
    <scope>NUCLEOTIDE SEQUENCE</scope>
    <source>
        <strain evidence="7">1</strain>
    </source>
</reference>
<evidence type="ECO:0000256" key="1">
    <source>
        <dbReference type="ARBA" id="ARBA00022737"/>
    </source>
</evidence>
<keyword evidence="2 3" id="KW-0040">ANK repeat</keyword>
<dbReference type="InterPro" id="IPR036770">
    <property type="entry name" value="Ankyrin_rpt-contain_sf"/>
</dbReference>
<dbReference type="SUPFAM" id="SSF48403">
    <property type="entry name" value="Ankyrin repeat"/>
    <property type="match status" value="1"/>
</dbReference>
<dbReference type="AlphaFoldDB" id="A0AAD5GXB1"/>
<evidence type="ECO:0000256" key="2">
    <source>
        <dbReference type="ARBA" id="ARBA00023043"/>
    </source>
</evidence>
<proteinExistence type="predicted"/>
<organism evidence="7 8">
    <name type="scientific">Chlorella ohadii</name>
    <dbReference type="NCBI Taxonomy" id="2649997"/>
    <lineage>
        <taxon>Eukaryota</taxon>
        <taxon>Viridiplantae</taxon>
        <taxon>Chlorophyta</taxon>
        <taxon>core chlorophytes</taxon>
        <taxon>Trebouxiophyceae</taxon>
        <taxon>Chlorellales</taxon>
        <taxon>Chlorellaceae</taxon>
        <taxon>Chlorella clade</taxon>
        <taxon>Chlorella</taxon>
    </lineage>
</organism>
<feature type="region of interest" description="Disordered" evidence="5">
    <location>
        <begin position="529"/>
        <end position="573"/>
    </location>
</feature>
<keyword evidence="4" id="KW-0479">Metal-binding</keyword>
<gene>
    <name evidence="7" type="ORF">COHA_010030</name>
</gene>
<evidence type="ECO:0000313" key="8">
    <source>
        <dbReference type="Proteomes" id="UP001205105"/>
    </source>
</evidence>
<evidence type="ECO:0000259" key="6">
    <source>
        <dbReference type="PROSITE" id="PS50089"/>
    </source>
</evidence>
<feature type="compositionally biased region" description="Low complexity" evidence="5">
    <location>
        <begin position="529"/>
        <end position="545"/>
    </location>
</feature>
<keyword evidence="8" id="KW-1185">Reference proteome</keyword>
<feature type="repeat" description="ANK" evidence="3">
    <location>
        <begin position="81"/>
        <end position="113"/>
    </location>
</feature>
<evidence type="ECO:0000256" key="4">
    <source>
        <dbReference type="PROSITE-ProRule" id="PRU00175"/>
    </source>
</evidence>
<dbReference type="PANTHER" id="PTHR24198:SF165">
    <property type="entry name" value="ANKYRIN REPEAT-CONTAINING PROTEIN-RELATED"/>
    <property type="match status" value="1"/>
</dbReference>
<keyword evidence="4" id="KW-0862">Zinc</keyword>
<accession>A0AAD5GXB1</accession>
<dbReference type="PANTHER" id="PTHR24198">
    <property type="entry name" value="ANKYRIN REPEAT AND PROTEIN KINASE DOMAIN-CONTAINING PROTEIN"/>
    <property type="match status" value="1"/>
</dbReference>
<dbReference type="Gene3D" id="3.30.40.10">
    <property type="entry name" value="Zinc/RING finger domain, C3HC4 (zinc finger)"/>
    <property type="match status" value="1"/>
</dbReference>
<dbReference type="PROSITE" id="PS50089">
    <property type="entry name" value="ZF_RING_2"/>
    <property type="match status" value="1"/>
</dbReference>
<feature type="region of interest" description="Disordered" evidence="5">
    <location>
        <begin position="393"/>
        <end position="418"/>
    </location>
</feature>
<dbReference type="InterPro" id="IPR013083">
    <property type="entry name" value="Znf_RING/FYVE/PHD"/>
</dbReference>
<protein>
    <recommendedName>
        <fullName evidence="6">RING-type domain-containing protein</fullName>
    </recommendedName>
</protein>
<feature type="domain" description="RING-type" evidence="6">
    <location>
        <begin position="610"/>
        <end position="659"/>
    </location>
</feature>
<evidence type="ECO:0000256" key="5">
    <source>
        <dbReference type="SAM" id="MobiDB-lite"/>
    </source>
</evidence>
<keyword evidence="4" id="KW-0863">Zinc-finger</keyword>
<dbReference type="Proteomes" id="UP001205105">
    <property type="component" value="Unassembled WGS sequence"/>
</dbReference>
<dbReference type="Pfam" id="PF12796">
    <property type="entry name" value="Ank_2"/>
    <property type="match status" value="1"/>
</dbReference>
<feature type="repeat" description="ANK" evidence="3">
    <location>
        <begin position="114"/>
        <end position="136"/>
    </location>
</feature>
<feature type="compositionally biased region" description="Polar residues" evidence="5">
    <location>
        <begin position="546"/>
        <end position="567"/>
    </location>
</feature>
<dbReference type="EMBL" id="JADXDR010000206">
    <property type="protein sequence ID" value="KAI7836061.1"/>
    <property type="molecule type" value="Genomic_DNA"/>
</dbReference>
<dbReference type="PROSITE" id="PS50088">
    <property type="entry name" value="ANK_REPEAT"/>
    <property type="match status" value="2"/>
</dbReference>
<feature type="compositionally biased region" description="Low complexity" evidence="5">
    <location>
        <begin position="467"/>
        <end position="478"/>
    </location>
</feature>
<dbReference type="InterPro" id="IPR002110">
    <property type="entry name" value="Ankyrin_rpt"/>
</dbReference>
<comment type="caution">
    <text evidence="7">The sequence shown here is derived from an EMBL/GenBank/DDBJ whole genome shotgun (WGS) entry which is preliminary data.</text>
</comment>
<feature type="region of interest" description="Disordered" evidence="5">
    <location>
        <begin position="454"/>
        <end position="478"/>
    </location>
</feature>
<keyword evidence="1" id="KW-0677">Repeat</keyword>